<comment type="caution">
    <text evidence="9">The sequence shown here is derived from an EMBL/GenBank/DDBJ whole genome shotgun (WGS) entry which is preliminary data.</text>
</comment>
<keyword evidence="3" id="KW-0813">Transport</keyword>
<evidence type="ECO:0000256" key="4">
    <source>
        <dbReference type="ARBA" id="ARBA00022692"/>
    </source>
</evidence>
<feature type="transmembrane region" description="Helical" evidence="7">
    <location>
        <begin position="450"/>
        <end position="469"/>
    </location>
</feature>
<dbReference type="Proteomes" id="UP000663853">
    <property type="component" value="Unassembled WGS sequence"/>
</dbReference>
<dbReference type="Pfam" id="PF07690">
    <property type="entry name" value="MFS_1"/>
    <property type="match status" value="1"/>
</dbReference>
<reference evidence="9" key="1">
    <citation type="submission" date="2021-01" db="EMBL/GenBank/DDBJ databases">
        <authorList>
            <person name="Kaushik A."/>
        </authorList>
    </citation>
    <scope>NUCLEOTIDE SEQUENCE</scope>
    <source>
        <strain evidence="9">AG6-10EEA</strain>
    </source>
</reference>
<dbReference type="AlphaFoldDB" id="A0A8H2XDT6"/>
<feature type="transmembrane region" description="Helical" evidence="7">
    <location>
        <begin position="84"/>
        <end position="100"/>
    </location>
</feature>
<evidence type="ECO:0000256" key="2">
    <source>
        <dbReference type="ARBA" id="ARBA00008335"/>
    </source>
</evidence>
<dbReference type="EMBL" id="CAJMXA010000290">
    <property type="protein sequence ID" value="CAE6424301.1"/>
    <property type="molecule type" value="Genomic_DNA"/>
</dbReference>
<gene>
    <name evidence="9" type="ORF">RDB_LOCUS16369</name>
</gene>
<feature type="transmembrane region" description="Helical" evidence="7">
    <location>
        <begin position="211"/>
        <end position="232"/>
    </location>
</feature>
<dbReference type="Gene3D" id="1.20.1250.20">
    <property type="entry name" value="MFS general substrate transporter like domains"/>
    <property type="match status" value="2"/>
</dbReference>
<feature type="domain" description="Major facilitator superfamily (MFS) profile" evidence="8">
    <location>
        <begin position="87"/>
        <end position="478"/>
    </location>
</feature>
<keyword evidence="6 7" id="KW-0472">Membrane</keyword>
<dbReference type="InterPro" id="IPR036259">
    <property type="entry name" value="MFS_trans_sf"/>
</dbReference>
<dbReference type="PANTHER" id="PTHR23514">
    <property type="entry name" value="BYPASS OF STOP CODON PROTEIN 6"/>
    <property type="match status" value="1"/>
</dbReference>
<feature type="transmembrane region" description="Helical" evidence="7">
    <location>
        <begin position="120"/>
        <end position="141"/>
    </location>
</feature>
<feature type="transmembrane region" description="Helical" evidence="7">
    <location>
        <begin position="238"/>
        <end position="259"/>
    </location>
</feature>
<organism evidence="9 10">
    <name type="scientific">Rhizoctonia solani</name>
    <dbReference type="NCBI Taxonomy" id="456999"/>
    <lineage>
        <taxon>Eukaryota</taxon>
        <taxon>Fungi</taxon>
        <taxon>Dikarya</taxon>
        <taxon>Basidiomycota</taxon>
        <taxon>Agaricomycotina</taxon>
        <taxon>Agaricomycetes</taxon>
        <taxon>Cantharellales</taxon>
        <taxon>Ceratobasidiaceae</taxon>
        <taxon>Rhizoctonia</taxon>
    </lineage>
</organism>
<evidence type="ECO:0000313" key="10">
    <source>
        <dbReference type="Proteomes" id="UP000663853"/>
    </source>
</evidence>
<evidence type="ECO:0000256" key="5">
    <source>
        <dbReference type="ARBA" id="ARBA00022989"/>
    </source>
</evidence>
<accession>A0A8H2XDT6</accession>
<dbReference type="GO" id="GO:0016020">
    <property type="term" value="C:membrane"/>
    <property type="evidence" value="ECO:0007669"/>
    <property type="project" value="TreeGrafter"/>
</dbReference>
<comment type="similarity">
    <text evidence="2">Belongs to the major facilitator superfamily.</text>
</comment>
<dbReference type="PROSITE" id="PS50850">
    <property type="entry name" value="MFS"/>
    <property type="match status" value="1"/>
</dbReference>
<dbReference type="InterPro" id="IPR020846">
    <property type="entry name" value="MFS_dom"/>
</dbReference>
<feature type="transmembrane region" description="Helical" evidence="7">
    <location>
        <begin position="361"/>
        <end position="380"/>
    </location>
</feature>
<sequence>MSASTSTQVLDVPANDFLSGKFNLNGVNQHPELPTPPHVVVRARSITEGIEMNVLGRTWGTNEITFPDEDIISMTESEFTSKKEWVAIAACGLCLFLSGWHDGGIGPLLPTIQKHYNLSFTVVSVLFVSACTGFLLAAVLNMYLSDRFGFGRLIFLGGVCQIISYAILVPALPFPAMALAFVLTGFGIGLQDALANGFVSALRNNPSVKMGVIQSLYGAGAFVSPLVATQFANHPRWSYHYMVPLVISSLNLVFLFSTFRFHTQEELLGPIQSADPVESGSNERKYRQMFGLWAVQAMAIFSVLYVGAETTMGGWFIMFIVEKRGGGTSAGYITSGFYGGMMLGRIGLIWLNKKVGERRMLYAYALLAIACNGVAASQLARKRYCFRLCWGSDGPMYPIAMNVLRNIIPKWLMTGSIGWIESYGRTNWWCPLSISHWFIDPKGMTYGVGVLQPIYISLLGGMMVVWALVPSSTKRRGD</sequence>
<dbReference type="GO" id="GO:0022857">
    <property type="term" value="F:transmembrane transporter activity"/>
    <property type="evidence" value="ECO:0007669"/>
    <property type="project" value="InterPro"/>
</dbReference>
<comment type="subcellular location">
    <subcellularLocation>
        <location evidence="1">Endomembrane system</location>
        <topology evidence="1">Multi-pass membrane protein</topology>
    </subcellularLocation>
</comment>
<name>A0A8H2XDT6_9AGAM</name>
<feature type="transmembrane region" description="Helical" evidence="7">
    <location>
        <begin position="153"/>
        <end position="172"/>
    </location>
</feature>
<evidence type="ECO:0000256" key="3">
    <source>
        <dbReference type="ARBA" id="ARBA00022448"/>
    </source>
</evidence>
<evidence type="ECO:0000256" key="1">
    <source>
        <dbReference type="ARBA" id="ARBA00004127"/>
    </source>
</evidence>
<dbReference type="InterPro" id="IPR011701">
    <property type="entry name" value="MFS"/>
</dbReference>
<evidence type="ECO:0000256" key="7">
    <source>
        <dbReference type="SAM" id="Phobius"/>
    </source>
</evidence>
<keyword evidence="5 7" id="KW-1133">Transmembrane helix</keyword>
<dbReference type="GO" id="GO:0012505">
    <property type="term" value="C:endomembrane system"/>
    <property type="evidence" value="ECO:0007669"/>
    <property type="project" value="UniProtKB-SubCell"/>
</dbReference>
<dbReference type="InterPro" id="IPR051788">
    <property type="entry name" value="MFS_Transporter"/>
</dbReference>
<evidence type="ECO:0000313" key="9">
    <source>
        <dbReference type="EMBL" id="CAE6424301.1"/>
    </source>
</evidence>
<proteinExistence type="inferred from homology"/>
<dbReference type="PANTHER" id="PTHR23514:SF3">
    <property type="entry name" value="BYPASS OF STOP CODON PROTEIN 6"/>
    <property type="match status" value="1"/>
</dbReference>
<evidence type="ECO:0000256" key="6">
    <source>
        <dbReference type="ARBA" id="ARBA00023136"/>
    </source>
</evidence>
<protein>
    <recommendedName>
        <fullName evidence="8">Major facilitator superfamily (MFS) profile domain-containing protein</fullName>
    </recommendedName>
</protein>
<keyword evidence="4 7" id="KW-0812">Transmembrane</keyword>
<feature type="transmembrane region" description="Helical" evidence="7">
    <location>
        <begin position="178"/>
        <end position="199"/>
    </location>
</feature>
<evidence type="ECO:0000259" key="8">
    <source>
        <dbReference type="PROSITE" id="PS50850"/>
    </source>
</evidence>
<dbReference type="SUPFAM" id="SSF103473">
    <property type="entry name" value="MFS general substrate transporter"/>
    <property type="match status" value="1"/>
</dbReference>
<feature type="transmembrane region" description="Helical" evidence="7">
    <location>
        <begin position="290"/>
        <end position="308"/>
    </location>
</feature>
<feature type="transmembrane region" description="Helical" evidence="7">
    <location>
        <begin position="328"/>
        <end position="349"/>
    </location>
</feature>